<dbReference type="AlphaFoldDB" id="X1L7B3"/>
<evidence type="ECO:0000313" key="2">
    <source>
        <dbReference type="EMBL" id="GAI15227.1"/>
    </source>
</evidence>
<dbReference type="GO" id="GO:0051287">
    <property type="term" value="F:NAD binding"/>
    <property type="evidence" value="ECO:0007669"/>
    <property type="project" value="InterPro"/>
</dbReference>
<proteinExistence type="predicted"/>
<protein>
    <recommendedName>
        <fullName evidence="1">UDP-glucose/GDP-mannose dehydrogenase C-terminal domain-containing protein</fullName>
    </recommendedName>
</protein>
<dbReference type="EMBL" id="BARV01009347">
    <property type="protein sequence ID" value="GAI15227.1"/>
    <property type="molecule type" value="Genomic_DNA"/>
</dbReference>
<reference evidence="2" key="1">
    <citation type="journal article" date="2014" name="Front. Microbiol.">
        <title>High frequency of phylogenetically diverse reductive dehalogenase-homologous genes in deep subseafloor sedimentary metagenomes.</title>
        <authorList>
            <person name="Kawai M."/>
            <person name="Futagami T."/>
            <person name="Toyoda A."/>
            <person name="Takaki Y."/>
            <person name="Nishi S."/>
            <person name="Hori S."/>
            <person name="Arai W."/>
            <person name="Tsubouchi T."/>
            <person name="Morono Y."/>
            <person name="Uchiyama I."/>
            <person name="Ito T."/>
            <person name="Fujiyama A."/>
            <person name="Inagaki F."/>
            <person name="Takami H."/>
        </authorList>
    </citation>
    <scope>NUCLEOTIDE SEQUENCE</scope>
    <source>
        <strain evidence="2">Expedition CK06-06</strain>
    </source>
</reference>
<dbReference type="SUPFAM" id="SSF52413">
    <property type="entry name" value="UDP-glucose/GDP-mannose dehydrogenase C-terminal domain"/>
    <property type="match status" value="1"/>
</dbReference>
<feature type="domain" description="UDP-glucose/GDP-mannose dehydrogenase C-terminal" evidence="1">
    <location>
        <begin position="30"/>
        <end position="125"/>
    </location>
</feature>
<feature type="non-terminal residue" evidence="2">
    <location>
        <position position="1"/>
    </location>
</feature>
<dbReference type="Gene3D" id="3.40.50.720">
    <property type="entry name" value="NAD(P)-binding Rossmann-like Domain"/>
    <property type="match status" value="1"/>
</dbReference>
<accession>X1L7B3</accession>
<name>X1L7B3_9ZZZZ</name>
<sequence>FALQMPYYVGSRIMEALATRGKSLNGAKVLVLGVAYKKDVEDTRESPSIKLIQHLLERGAKVSYNDPYVPEIQLPQATLTSVEINEECLSSMDCVVIATNHSCYTLEEIIAWSPLVFDTRGVTKGLKDENIIRLGG</sequence>
<dbReference type="GO" id="GO:0016616">
    <property type="term" value="F:oxidoreductase activity, acting on the CH-OH group of donors, NAD or NADP as acceptor"/>
    <property type="evidence" value="ECO:0007669"/>
    <property type="project" value="InterPro"/>
</dbReference>
<dbReference type="InterPro" id="IPR036220">
    <property type="entry name" value="UDP-Glc/GDP-Man_DH_C_sf"/>
</dbReference>
<dbReference type="PANTHER" id="PTHR43491:SF1">
    <property type="entry name" value="UDP-N-ACETYL-D-MANNOSAMINE DEHYDROGENASE"/>
    <property type="match status" value="1"/>
</dbReference>
<dbReference type="PANTHER" id="PTHR43491">
    <property type="entry name" value="UDP-N-ACETYL-D-MANNOSAMINE DEHYDROGENASE"/>
    <property type="match status" value="1"/>
</dbReference>
<comment type="caution">
    <text evidence="2">The sequence shown here is derived from an EMBL/GenBank/DDBJ whole genome shotgun (WGS) entry which is preliminary data.</text>
</comment>
<dbReference type="PIRSF" id="PIRSF500136">
    <property type="entry name" value="UDP_ManNAc_DH"/>
    <property type="match status" value="1"/>
</dbReference>
<dbReference type="PIRSF" id="PIRSF000124">
    <property type="entry name" value="UDPglc_GDPman_dh"/>
    <property type="match status" value="1"/>
</dbReference>
<dbReference type="InterPro" id="IPR017476">
    <property type="entry name" value="UDP-Glc/GDP-Man"/>
</dbReference>
<dbReference type="InterPro" id="IPR014027">
    <property type="entry name" value="UDP-Glc/GDP-Man_DH_C"/>
</dbReference>
<evidence type="ECO:0000259" key="1">
    <source>
        <dbReference type="SMART" id="SM00984"/>
    </source>
</evidence>
<dbReference type="GO" id="GO:0016628">
    <property type="term" value="F:oxidoreductase activity, acting on the CH-CH group of donors, NAD or NADP as acceptor"/>
    <property type="evidence" value="ECO:0007669"/>
    <property type="project" value="InterPro"/>
</dbReference>
<gene>
    <name evidence="2" type="ORF">S06H3_18473</name>
</gene>
<dbReference type="SMART" id="SM00984">
    <property type="entry name" value="UDPG_MGDP_dh_C"/>
    <property type="match status" value="1"/>
</dbReference>
<organism evidence="2">
    <name type="scientific">marine sediment metagenome</name>
    <dbReference type="NCBI Taxonomy" id="412755"/>
    <lineage>
        <taxon>unclassified sequences</taxon>
        <taxon>metagenomes</taxon>
        <taxon>ecological metagenomes</taxon>
    </lineage>
</organism>
<dbReference type="InterPro" id="IPR028359">
    <property type="entry name" value="UDP_ManNAc/GlcNAc_DH"/>
</dbReference>
<dbReference type="GO" id="GO:0000271">
    <property type="term" value="P:polysaccharide biosynthetic process"/>
    <property type="evidence" value="ECO:0007669"/>
    <property type="project" value="InterPro"/>
</dbReference>
<dbReference type="Pfam" id="PF03720">
    <property type="entry name" value="UDPG_MGDP_dh_C"/>
    <property type="match status" value="1"/>
</dbReference>